<evidence type="ECO:0000313" key="3">
    <source>
        <dbReference type="Proteomes" id="UP001642484"/>
    </source>
</evidence>
<feature type="region of interest" description="Disordered" evidence="1">
    <location>
        <begin position="217"/>
        <end position="246"/>
    </location>
</feature>
<feature type="compositionally biased region" description="Polar residues" evidence="1">
    <location>
        <begin position="146"/>
        <end position="155"/>
    </location>
</feature>
<protein>
    <recommendedName>
        <fullName evidence="4">PARP</fullName>
    </recommendedName>
</protein>
<dbReference type="EMBL" id="CAXAMN010013336">
    <property type="protein sequence ID" value="CAK9040551.1"/>
    <property type="molecule type" value="Genomic_DNA"/>
</dbReference>
<feature type="compositionally biased region" description="Basic residues" evidence="1">
    <location>
        <begin position="383"/>
        <end position="393"/>
    </location>
</feature>
<proteinExistence type="predicted"/>
<feature type="region of interest" description="Disordered" evidence="1">
    <location>
        <begin position="658"/>
        <end position="720"/>
    </location>
</feature>
<evidence type="ECO:0000256" key="1">
    <source>
        <dbReference type="SAM" id="MobiDB-lite"/>
    </source>
</evidence>
<evidence type="ECO:0008006" key="4">
    <source>
        <dbReference type="Google" id="ProtNLM"/>
    </source>
</evidence>
<feature type="region of interest" description="Disordered" evidence="1">
    <location>
        <begin position="59"/>
        <end position="85"/>
    </location>
</feature>
<gene>
    <name evidence="2" type="ORF">CCMP2556_LOCUS21829</name>
</gene>
<feature type="compositionally biased region" description="Basic and acidic residues" evidence="1">
    <location>
        <begin position="692"/>
        <end position="705"/>
    </location>
</feature>
<name>A0ABP0LP60_9DINO</name>
<evidence type="ECO:0000313" key="2">
    <source>
        <dbReference type="EMBL" id="CAK9040551.1"/>
    </source>
</evidence>
<accession>A0ABP0LP60</accession>
<feature type="compositionally biased region" description="Basic residues" evidence="1">
    <location>
        <begin position="362"/>
        <end position="371"/>
    </location>
</feature>
<organism evidence="2 3">
    <name type="scientific">Durusdinium trenchii</name>
    <dbReference type="NCBI Taxonomy" id="1381693"/>
    <lineage>
        <taxon>Eukaryota</taxon>
        <taxon>Sar</taxon>
        <taxon>Alveolata</taxon>
        <taxon>Dinophyceae</taxon>
        <taxon>Suessiales</taxon>
        <taxon>Symbiodiniaceae</taxon>
        <taxon>Durusdinium</taxon>
    </lineage>
</organism>
<feature type="compositionally biased region" description="Low complexity" evidence="1">
    <location>
        <begin position="330"/>
        <end position="347"/>
    </location>
</feature>
<feature type="region of interest" description="Disordered" evidence="1">
    <location>
        <begin position="329"/>
        <end position="403"/>
    </location>
</feature>
<reference evidence="2 3" key="1">
    <citation type="submission" date="2024-02" db="EMBL/GenBank/DDBJ databases">
        <authorList>
            <person name="Chen Y."/>
            <person name="Shah S."/>
            <person name="Dougan E. K."/>
            <person name="Thang M."/>
            <person name="Chan C."/>
        </authorList>
    </citation>
    <scope>NUCLEOTIDE SEQUENCE [LARGE SCALE GENOMIC DNA]</scope>
</reference>
<comment type="caution">
    <text evidence="2">The sequence shown here is derived from an EMBL/GenBank/DDBJ whole genome shotgun (WGS) entry which is preliminary data.</text>
</comment>
<feature type="region of interest" description="Disordered" evidence="1">
    <location>
        <begin position="133"/>
        <end position="171"/>
    </location>
</feature>
<keyword evidence="3" id="KW-1185">Reference proteome</keyword>
<dbReference type="Proteomes" id="UP001642484">
    <property type="component" value="Unassembled WGS sequence"/>
</dbReference>
<sequence>MGKRGDIADVIIDLTVADATPDEMSASAQIALCDGHGDIAGEEAAGGGGVDFLSFGDDLELPSADDRQQHRPRKRMRRDSPTTTLLPEVLKALNNDSLSGDVGARGELRLEDFAGIFDESETASLQHILTTAANASHEPSSSSSSKGPNHTSSQPADPAFDAGDEEEEQDAKSLQAVCKMHKPSGQCSCWVSCKAHETKQQVMVDLLKWFIDGIGKDKKHHQQSRLSPIKTPSPMKPSSDPTSPAPAETVWADLKSMAPEDMSDVEQSLDQRLEARLDKIDSDWVDMKHHNASYFEPPSLGKPGYLNQEMERWGWKKIKGRWQKAFTIVAPPTASKPASGAKPSSSSHGKLKKRPAAAPKTKIQKGPKSLKKPASQQKDQKKLSVRKVLKKPAGKAWSHPPPSTLKAIDGQSMFLASDKAEAHDDWVDAKEHNKKFQVGIEPFEVFLKDCLIEKGWKMVNYRGELRWKLEYDLGPDKLNNDPDVKKEFDADLEIFEEKKRKEALTRATKTSRKRIEGQQASGFRMRMVTGYFWPLDVIKREGKAKPKKLTSINFNGKNLRGAIFDESHGKPIGCIEMESYEDKNATKVATIKGDADCDDPEELDNIWGQIQDRLSLNSVAANDAGEVGMKWCSTSKTQEEDVNMSFLDDIWGTALPSSTCRGSKRHALEDGSDGEAESEAKKRRHNSSGEDTQEKPEKPEKVEKPNKRRQGPETGKQTGAATLVRVLNGCDSLALEARQNLDLLAEEDTMRSIGSAAISKLLDKIASKLTTDSIAYLTEHWETGQPLNRGCHVVEKLKSLHEGIELAHPVVLALQARSGTKDGCVSHNLWLVMGMELNGTTGQHSGKYKYREYCPEALDKAVSALEKHVKIASGVRHTVFLCTVGEHQDAGDWEQWQASMEAGHPMIKEDEMVDLRSTCVVKCVQHILGNAPDTPQQASESWAALCSLLTTIAQTTWHEKLPEHLRVDLEGIKSLTVVGSKMHHSSNAELQEAEKYKNEISKSKSFSRLLSQSTSGTRLASAVLDVSAACKAEGGWKEDLEQALQIASGVSEFEPSLLLTDEFEVRIPRASLIADMSNKLGLLLQQSTDKFQSESAKDIQKVKDFQLGTALSIKKALLQRMFGKVPSLHDALRFCATAHDASTDVIGKCDEHIAAITSAKKLCSSVKSAVSKTVGADLGSSLNEAMSQCSLLLDSMAGFCTWHSDFRKSGTDNVSAFMSSALPQMLKFLMNDKSNTSPSVGIVFFEELHADAPGWGKSIKAGLIAMATNAIKVKQSSSQTFFKVLMDKEGDNIEKLCSAEVCGVPDADEDPSSVCAASKEYLTIYCNLCFGKDFCSAFKFGEVEMDMQSLCAACIFLAAARYTALLLTNVSKVASRNSGDSGALGSGETRVEAAKTLLDVLTKWIQVASNAREHITSVEGSTVGIIKENIVKVIEHAEGKLISCFTLIRGDMEALATDLAERLQNTELSNVVDSKLEEEEVTEELAQSLFDNVVSGKAGQEYYIAFNKWRALRNLADKILSEVDLNNNKQNRDYFGRPDRF</sequence>